<proteinExistence type="predicted"/>
<keyword evidence="2" id="KW-1185">Reference proteome</keyword>
<dbReference type="STRING" id="366584.SAMN05216377_11763"/>
<dbReference type="OrthoDB" id="3577648at2"/>
<organism evidence="1 2">
    <name type="scientific">Pseudonocardia oroxyli</name>
    <dbReference type="NCBI Taxonomy" id="366584"/>
    <lineage>
        <taxon>Bacteria</taxon>
        <taxon>Bacillati</taxon>
        <taxon>Actinomycetota</taxon>
        <taxon>Actinomycetes</taxon>
        <taxon>Pseudonocardiales</taxon>
        <taxon>Pseudonocardiaceae</taxon>
        <taxon>Pseudonocardia</taxon>
    </lineage>
</organism>
<dbReference type="AlphaFoldDB" id="A0A1G7YIL7"/>
<sequence length="77" mass="8269">MNISSGALKHGVTEEEIHTVLAAPLRTVAQGERTLLIGVGTGRDLLEVVHDGERVLHAMRLRPKNYPHLTDGLPGPG</sequence>
<reference evidence="1 2" key="1">
    <citation type="submission" date="2016-10" db="EMBL/GenBank/DDBJ databases">
        <authorList>
            <person name="de Groot N.N."/>
        </authorList>
    </citation>
    <scope>NUCLEOTIDE SEQUENCE [LARGE SCALE GENOMIC DNA]</scope>
    <source>
        <strain evidence="1 2">CGMCC 4.3143</strain>
    </source>
</reference>
<dbReference type="EMBL" id="FNBE01000017">
    <property type="protein sequence ID" value="SDG96237.1"/>
    <property type="molecule type" value="Genomic_DNA"/>
</dbReference>
<dbReference type="RefSeq" id="WP_093088741.1">
    <property type="nucleotide sequence ID" value="NZ_FNBE01000017.1"/>
</dbReference>
<evidence type="ECO:0000313" key="2">
    <source>
        <dbReference type="Proteomes" id="UP000198967"/>
    </source>
</evidence>
<gene>
    <name evidence="1" type="ORF">SAMN05216377_11763</name>
</gene>
<dbReference type="Proteomes" id="UP000198967">
    <property type="component" value="Unassembled WGS sequence"/>
</dbReference>
<name>A0A1G7YIL7_PSEOR</name>
<evidence type="ECO:0000313" key="1">
    <source>
        <dbReference type="EMBL" id="SDG96237.1"/>
    </source>
</evidence>
<accession>A0A1G7YIL7</accession>
<protein>
    <submittedName>
        <fullName evidence="1">Uncharacterized protein</fullName>
    </submittedName>
</protein>